<evidence type="ECO:0000256" key="1">
    <source>
        <dbReference type="ARBA" id="ARBA00005771"/>
    </source>
</evidence>
<dbReference type="GeneID" id="110974443"/>
<dbReference type="AlphaFoldDB" id="A0A8B7XP39"/>
<accession>A0A8B7XP39</accession>
<dbReference type="RefSeq" id="XP_022081765.1">
    <property type="nucleotide sequence ID" value="XM_022226073.1"/>
</dbReference>
<comment type="similarity">
    <text evidence="1">Belongs to the sulfotransferase 1 family.</text>
</comment>
<feature type="domain" description="Sulfotransferase" evidence="3">
    <location>
        <begin position="51"/>
        <end position="251"/>
    </location>
</feature>
<dbReference type="KEGG" id="aplc:110974443"/>
<dbReference type="Gene3D" id="3.40.50.300">
    <property type="entry name" value="P-loop containing nucleotide triphosphate hydrolases"/>
    <property type="match status" value="2"/>
</dbReference>
<keyword evidence="4" id="KW-1185">Reference proteome</keyword>
<dbReference type="GO" id="GO:0008146">
    <property type="term" value="F:sulfotransferase activity"/>
    <property type="evidence" value="ECO:0007669"/>
    <property type="project" value="InterPro"/>
</dbReference>
<keyword evidence="2" id="KW-0808">Transferase</keyword>
<dbReference type="SUPFAM" id="SSF52540">
    <property type="entry name" value="P-loop containing nucleoside triphosphate hydrolases"/>
    <property type="match status" value="2"/>
</dbReference>
<feature type="domain" description="Sulfotransferase" evidence="3">
    <location>
        <begin position="275"/>
        <end position="515"/>
    </location>
</feature>
<dbReference type="OMA" id="LETIAYQ"/>
<evidence type="ECO:0000313" key="5">
    <source>
        <dbReference type="RefSeq" id="XP_022081765.1"/>
    </source>
</evidence>
<sequence>MMLVALPVVNMSSLQAKVPSKHGDVFLQGVWWTDLVTEQALNAVKNFDVRDDDVWIATWPKAGTHWVAEICHLIFNHGDLDKVDRAQQPMPLEFDVRPGDSRLPRYKAAPSWKSPRVLVTHVPKRFLPDQLLGGKGKVITVIRNLKDSLVSYHHFIKGMNPESTQTFDESLQNYLYSEKVHFSPWFDHVAEYWSERHSQQYLLLKYEDMKADTRGAVTQIANFLSRVLSDEVIDKIVDLVTVESMKERYNVAGELAAPGIGKKGKVGAPNLIRKGTHWVFEICQLILNNGDVDKVDREQQPLPMEFDVMPGDNAIPRYKAARSWKSPRVVITHVPKRLLPEQLLGGKGKVITVIRNLKDSIVSFHHFTKGMDPESSLTFEESLHNYLYSDKVQYLPWFDYVAEFWSERHSENYLLLKYEKMKEDTRGAVIQIADFLGRALSDNVVDKIVGLVTVKSMKQRYNVAGELAAPGTGMEGKVGAPNLMRKGIVGDWKNTFTVAQNERFDEYYREKMAGLDLNLDLL</sequence>
<dbReference type="InterPro" id="IPR027417">
    <property type="entry name" value="P-loop_NTPase"/>
</dbReference>
<name>A0A8B7XP39_ACAPL</name>
<evidence type="ECO:0000313" key="4">
    <source>
        <dbReference type="Proteomes" id="UP000694845"/>
    </source>
</evidence>
<proteinExistence type="inferred from homology"/>
<organism evidence="4 5">
    <name type="scientific">Acanthaster planci</name>
    <name type="common">Crown-of-thorns starfish</name>
    <dbReference type="NCBI Taxonomy" id="133434"/>
    <lineage>
        <taxon>Eukaryota</taxon>
        <taxon>Metazoa</taxon>
        <taxon>Echinodermata</taxon>
        <taxon>Eleutherozoa</taxon>
        <taxon>Asterozoa</taxon>
        <taxon>Asteroidea</taxon>
        <taxon>Valvatacea</taxon>
        <taxon>Valvatida</taxon>
        <taxon>Acanthasteridae</taxon>
        <taxon>Acanthaster</taxon>
    </lineage>
</organism>
<reference evidence="5" key="1">
    <citation type="submission" date="2025-08" db="UniProtKB">
        <authorList>
            <consortium name="RefSeq"/>
        </authorList>
    </citation>
    <scope>IDENTIFICATION</scope>
</reference>
<dbReference type="PANTHER" id="PTHR11783">
    <property type="entry name" value="SULFOTRANSFERASE SULT"/>
    <property type="match status" value="1"/>
</dbReference>
<dbReference type="Pfam" id="PF00685">
    <property type="entry name" value="Sulfotransfer_1"/>
    <property type="match status" value="2"/>
</dbReference>
<dbReference type="Proteomes" id="UP000694845">
    <property type="component" value="Unplaced"/>
</dbReference>
<evidence type="ECO:0000256" key="2">
    <source>
        <dbReference type="ARBA" id="ARBA00022679"/>
    </source>
</evidence>
<protein>
    <submittedName>
        <fullName evidence="5">Sulfotransferase 1A1-like</fullName>
    </submittedName>
</protein>
<gene>
    <name evidence="5" type="primary">LOC110974443</name>
</gene>
<dbReference type="OrthoDB" id="205623at2759"/>
<evidence type="ECO:0000259" key="3">
    <source>
        <dbReference type="Pfam" id="PF00685"/>
    </source>
</evidence>
<dbReference type="InterPro" id="IPR000863">
    <property type="entry name" value="Sulfotransferase_dom"/>
</dbReference>